<comment type="caution">
    <text evidence="7">The sequence shown here is derived from an EMBL/GenBank/DDBJ whole genome shotgun (WGS) entry which is preliminary data.</text>
</comment>
<keyword evidence="2" id="KW-0645">Protease</keyword>
<feature type="chain" id="PRO_5046991086" evidence="5">
    <location>
        <begin position="30"/>
        <end position="300"/>
    </location>
</feature>
<dbReference type="Pfam" id="PF07833">
    <property type="entry name" value="Cu_amine_oxidN1"/>
    <property type="match status" value="1"/>
</dbReference>
<dbReference type="InterPro" id="IPR038765">
    <property type="entry name" value="Papain-like_cys_pep_sf"/>
</dbReference>
<name>A0ABW4JR86_9BACL</name>
<dbReference type="InterPro" id="IPR000064">
    <property type="entry name" value="NLP_P60_dom"/>
</dbReference>
<accession>A0ABW4JR86</accession>
<protein>
    <submittedName>
        <fullName evidence="7">NlpC/P60 family protein</fullName>
    </submittedName>
</protein>
<proteinExistence type="inferred from homology"/>
<feature type="domain" description="NlpC/P60" evidence="6">
    <location>
        <begin position="177"/>
        <end position="299"/>
    </location>
</feature>
<dbReference type="PANTHER" id="PTHR47053">
    <property type="entry name" value="MUREIN DD-ENDOPEPTIDASE MEPH-RELATED"/>
    <property type="match status" value="1"/>
</dbReference>
<evidence type="ECO:0000256" key="3">
    <source>
        <dbReference type="ARBA" id="ARBA00022801"/>
    </source>
</evidence>
<dbReference type="EMBL" id="JBHUCX010000100">
    <property type="protein sequence ID" value="MFD1678093.1"/>
    <property type="molecule type" value="Genomic_DNA"/>
</dbReference>
<keyword evidence="8" id="KW-1185">Reference proteome</keyword>
<dbReference type="InterPro" id="IPR012854">
    <property type="entry name" value="Cu_amine_oxidase-like_N"/>
</dbReference>
<gene>
    <name evidence="7" type="ORF">ACFSB2_25835</name>
</gene>
<dbReference type="Pfam" id="PF00877">
    <property type="entry name" value="NLPC_P60"/>
    <property type="match status" value="1"/>
</dbReference>
<evidence type="ECO:0000313" key="7">
    <source>
        <dbReference type="EMBL" id="MFD1678093.1"/>
    </source>
</evidence>
<keyword evidence="5" id="KW-0732">Signal</keyword>
<evidence type="ECO:0000256" key="4">
    <source>
        <dbReference type="ARBA" id="ARBA00022807"/>
    </source>
</evidence>
<evidence type="ECO:0000256" key="2">
    <source>
        <dbReference type="ARBA" id="ARBA00022670"/>
    </source>
</evidence>
<keyword evidence="3" id="KW-0378">Hydrolase</keyword>
<dbReference type="SUPFAM" id="SSF54001">
    <property type="entry name" value="Cysteine proteinases"/>
    <property type="match status" value="1"/>
</dbReference>
<dbReference type="PANTHER" id="PTHR47053:SF1">
    <property type="entry name" value="MUREIN DD-ENDOPEPTIDASE MEPH-RELATED"/>
    <property type="match status" value="1"/>
</dbReference>
<dbReference type="Proteomes" id="UP001597079">
    <property type="component" value="Unassembled WGS sequence"/>
</dbReference>
<sequence length="300" mass="32662">MKKKVLMSLRTSAVCASIAVTVNPLTAFASTNRPALQQKSIALNGKIVSKPSAVVHDGTTYMPIWYIMQALDNANIHSTWKSPVWNLSTSHTPNVSDLHVDNGSSSIYINGTFVQRINQIVNVDPSSGNQTTYMPIWYIMQILNCLGIKSQWNGTTWNISNDTQILLTDYEVSSPSAVSGQQIVSYAKQFIGTPYQMGGESSKGIDCSGLVQTVFAHFGISLPRTAADQAQIGQTIAKSNLQPGDLVFFNTDGQEISHVGIYVGNSQFISATSSQGVQIRDLNDPYYWGPLYVKSTNPGI</sequence>
<dbReference type="Gene3D" id="3.90.1720.10">
    <property type="entry name" value="endopeptidase domain like (from Nostoc punctiforme)"/>
    <property type="match status" value="1"/>
</dbReference>
<evidence type="ECO:0000259" key="6">
    <source>
        <dbReference type="PROSITE" id="PS51935"/>
    </source>
</evidence>
<dbReference type="PROSITE" id="PS51935">
    <property type="entry name" value="NLPC_P60"/>
    <property type="match status" value="1"/>
</dbReference>
<feature type="signal peptide" evidence="5">
    <location>
        <begin position="1"/>
        <end position="29"/>
    </location>
</feature>
<evidence type="ECO:0000313" key="8">
    <source>
        <dbReference type="Proteomes" id="UP001597079"/>
    </source>
</evidence>
<evidence type="ECO:0000256" key="1">
    <source>
        <dbReference type="ARBA" id="ARBA00007074"/>
    </source>
</evidence>
<dbReference type="InterPro" id="IPR051202">
    <property type="entry name" value="Peptidase_C40"/>
</dbReference>
<organism evidence="7 8">
    <name type="scientific">Alicyclobacillus fodiniaquatilis</name>
    <dbReference type="NCBI Taxonomy" id="1661150"/>
    <lineage>
        <taxon>Bacteria</taxon>
        <taxon>Bacillati</taxon>
        <taxon>Bacillota</taxon>
        <taxon>Bacilli</taxon>
        <taxon>Bacillales</taxon>
        <taxon>Alicyclobacillaceae</taxon>
        <taxon>Alicyclobacillus</taxon>
    </lineage>
</organism>
<comment type="similarity">
    <text evidence="1">Belongs to the peptidase C40 family.</text>
</comment>
<reference evidence="8" key="1">
    <citation type="journal article" date="2019" name="Int. J. Syst. Evol. Microbiol.">
        <title>The Global Catalogue of Microorganisms (GCM) 10K type strain sequencing project: providing services to taxonomists for standard genome sequencing and annotation.</title>
        <authorList>
            <consortium name="The Broad Institute Genomics Platform"/>
            <consortium name="The Broad Institute Genome Sequencing Center for Infectious Disease"/>
            <person name="Wu L."/>
            <person name="Ma J."/>
        </authorList>
    </citation>
    <scope>NUCLEOTIDE SEQUENCE [LARGE SCALE GENOMIC DNA]</scope>
    <source>
        <strain evidence="8">CGMCC 1.12286</strain>
    </source>
</reference>
<evidence type="ECO:0000256" key="5">
    <source>
        <dbReference type="SAM" id="SignalP"/>
    </source>
</evidence>
<keyword evidence="4" id="KW-0788">Thiol protease</keyword>
<dbReference type="RefSeq" id="WP_377946079.1">
    <property type="nucleotide sequence ID" value="NZ_JBHUCX010000100.1"/>
</dbReference>